<dbReference type="RefSeq" id="WP_134081112.1">
    <property type="nucleotide sequence ID" value="NZ_SOQX01000001.1"/>
</dbReference>
<evidence type="ECO:0000256" key="2">
    <source>
        <dbReference type="ARBA" id="ARBA00022490"/>
    </source>
</evidence>
<dbReference type="Pfam" id="PF10672">
    <property type="entry name" value="Methyltrans_SAM"/>
    <property type="match status" value="1"/>
</dbReference>
<evidence type="ECO:0000256" key="6">
    <source>
        <dbReference type="ARBA" id="ARBA00022691"/>
    </source>
</evidence>
<evidence type="ECO:0000256" key="3">
    <source>
        <dbReference type="ARBA" id="ARBA00022552"/>
    </source>
</evidence>
<dbReference type="AlphaFoldDB" id="A0A4R8ITD1"/>
<dbReference type="InterPro" id="IPR029063">
    <property type="entry name" value="SAM-dependent_MTases_sf"/>
</dbReference>
<reference evidence="10 11" key="1">
    <citation type="submission" date="2019-03" db="EMBL/GenBank/DDBJ databases">
        <title>Genomic Encyclopedia of Type Strains, Phase IV (KMG-IV): sequencing the most valuable type-strain genomes for metagenomic binning, comparative biology and taxonomic classification.</title>
        <authorList>
            <person name="Goeker M."/>
        </authorList>
    </citation>
    <scope>NUCLEOTIDE SEQUENCE [LARGE SCALE GENOMIC DNA]</scope>
    <source>
        <strain evidence="10 11">DSM 16326</strain>
    </source>
</reference>
<evidence type="ECO:0000259" key="8">
    <source>
        <dbReference type="Pfam" id="PF10672"/>
    </source>
</evidence>
<dbReference type="CDD" id="cd11572">
    <property type="entry name" value="RlmI_M_like"/>
    <property type="match status" value="1"/>
</dbReference>
<dbReference type="InterPro" id="IPR036974">
    <property type="entry name" value="PUA_sf"/>
</dbReference>
<gene>
    <name evidence="10" type="ORF">EDC23_0686</name>
</gene>
<dbReference type="GO" id="GO:0006364">
    <property type="term" value="P:rRNA processing"/>
    <property type="evidence" value="ECO:0007669"/>
    <property type="project" value="UniProtKB-KW"/>
</dbReference>
<feature type="domain" description="S-adenosylmethionine-dependent methyltransferase" evidence="8">
    <location>
        <begin position="178"/>
        <end position="377"/>
    </location>
</feature>
<evidence type="ECO:0000256" key="4">
    <source>
        <dbReference type="ARBA" id="ARBA00022603"/>
    </source>
</evidence>
<dbReference type="InterPro" id="IPR041532">
    <property type="entry name" value="RlmI-like_PUA"/>
</dbReference>
<sequence>MTDDNPRQLRLKKREERRLKTGHLWVYSNEVDVKTTPLTEIAPGEQLQIADYRGNVLGSAYVNPNSLICARLFSHQPEASLDADLIRGRLERALQFRHDLFAAPHYRLIYGESDGLPGLVVDRYDRILVVQITTVGMDVLRDTVLDVLDTVLQPAVIYLRNDSSAREQEGLERYTTVIKGELPEQMELIENKVRFQVPLAESQKTGWYFDHRLNRLRCQAYAPGKRVLDVFSYVGAWGVQALHAGASEVICVDASKEYLQVAEANAAAVKSGGLATLDGDAFEVLRQLYEDGEQFDIVVLDPPAFIKRRKDMKEGELAYRRINRLAMRLLKKDGLLISASCSYHLGRKKLLDNIRRAAHKLEQEVQVLEQGHQGPDHPVHAAMPETDYLKAYFCRLLAM</sequence>
<dbReference type="CDD" id="cd02440">
    <property type="entry name" value="AdoMet_MTases"/>
    <property type="match status" value="1"/>
</dbReference>
<dbReference type="OrthoDB" id="9805492at2"/>
<keyword evidence="11" id="KW-1185">Reference proteome</keyword>
<evidence type="ECO:0000313" key="11">
    <source>
        <dbReference type="Proteomes" id="UP000294914"/>
    </source>
</evidence>
<keyword evidence="5 10" id="KW-0808">Transferase</keyword>
<protein>
    <submittedName>
        <fullName evidence="10">SAM-dependent methyltransferase</fullName>
    </submittedName>
</protein>
<dbReference type="InterPro" id="IPR015947">
    <property type="entry name" value="PUA-like_sf"/>
</dbReference>
<dbReference type="GO" id="GO:0032259">
    <property type="term" value="P:methylation"/>
    <property type="evidence" value="ECO:0007669"/>
    <property type="project" value="UniProtKB-KW"/>
</dbReference>
<name>A0A4R8ITD1_9GAMM</name>
<evidence type="ECO:0000256" key="5">
    <source>
        <dbReference type="ARBA" id="ARBA00022679"/>
    </source>
</evidence>
<dbReference type="GO" id="GO:0005737">
    <property type="term" value="C:cytoplasm"/>
    <property type="evidence" value="ECO:0007669"/>
    <property type="project" value="UniProtKB-SubCell"/>
</dbReference>
<comment type="subcellular location">
    <subcellularLocation>
        <location evidence="1">Cytoplasm</location>
    </subcellularLocation>
</comment>
<evidence type="ECO:0000256" key="1">
    <source>
        <dbReference type="ARBA" id="ARBA00004496"/>
    </source>
</evidence>
<proteinExistence type="inferred from homology"/>
<feature type="domain" description="RlmI-like PUA" evidence="9">
    <location>
        <begin position="9"/>
        <end position="74"/>
    </location>
</feature>
<accession>A0A4R8ITD1</accession>
<organism evidence="10 11">
    <name type="scientific">Thiohalophilus thiocyanatoxydans</name>
    <dbReference type="NCBI Taxonomy" id="381308"/>
    <lineage>
        <taxon>Bacteria</taxon>
        <taxon>Pseudomonadati</taxon>
        <taxon>Pseudomonadota</taxon>
        <taxon>Gammaproteobacteria</taxon>
        <taxon>Thiohalomonadales</taxon>
        <taxon>Thiohalophilaceae</taxon>
        <taxon>Thiohalophilus</taxon>
    </lineage>
</organism>
<keyword evidence="3" id="KW-0698">rRNA processing</keyword>
<dbReference type="PANTHER" id="PTHR42873">
    <property type="entry name" value="RIBOSOMAL RNA LARGE SUBUNIT METHYLTRANSFERASE"/>
    <property type="match status" value="1"/>
</dbReference>
<evidence type="ECO:0000256" key="7">
    <source>
        <dbReference type="ARBA" id="ARBA00038091"/>
    </source>
</evidence>
<keyword evidence="2" id="KW-0963">Cytoplasm</keyword>
<comment type="similarity">
    <text evidence="7">Belongs to the methyltransferase superfamily. RlmI family.</text>
</comment>
<dbReference type="Proteomes" id="UP000294914">
    <property type="component" value="Unassembled WGS sequence"/>
</dbReference>
<dbReference type="CDD" id="cd21153">
    <property type="entry name" value="PUA_RlmI"/>
    <property type="match status" value="1"/>
</dbReference>
<dbReference type="SUPFAM" id="SSF53335">
    <property type="entry name" value="S-adenosyl-L-methionine-dependent methyltransferases"/>
    <property type="match status" value="1"/>
</dbReference>
<dbReference type="Gene3D" id="3.40.50.150">
    <property type="entry name" value="Vaccinia Virus protein VP39"/>
    <property type="match status" value="1"/>
</dbReference>
<dbReference type="PROSITE" id="PS50890">
    <property type="entry name" value="PUA"/>
    <property type="match status" value="1"/>
</dbReference>
<comment type="caution">
    <text evidence="10">The sequence shown here is derived from an EMBL/GenBank/DDBJ whole genome shotgun (WGS) entry which is preliminary data.</text>
</comment>
<dbReference type="Gene3D" id="3.30.750.80">
    <property type="entry name" value="RNA methyltransferase domain (HRMD) like"/>
    <property type="match status" value="1"/>
</dbReference>
<dbReference type="Gene3D" id="2.30.130.10">
    <property type="entry name" value="PUA domain"/>
    <property type="match status" value="1"/>
</dbReference>
<dbReference type="GO" id="GO:0008168">
    <property type="term" value="F:methyltransferase activity"/>
    <property type="evidence" value="ECO:0007669"/>
    <property type="project" value="UniProtKB-KW"/>
</dbReference>
<dbReference type="GO" id="GO:0003723">
    <property type="term" value="F:RNA binding"/>
    <property type="evidence" value="ECO:0007669"/>
    <property type="project" value="InterPro"/>
</dbReference>
<keyword evidence="4 10" id="KW-0489">Methyltransferase</keyword>
<evidence type="ECO:0000313" key="10">
    <source>
        <dbReference type="EMBL" id="TDY04311.1"/>
    </source>
</evidence>
<dbReference type="Pfam" id="PF17785">
    <property type="entry name" value="PUA_3"/>
    <property type="match status" value="1"/>
</dbReference>
<keyword evidence="6" id="KW-0949">S-adenosyl-L-methionine</keyword>
<dbReference type="InterPro" id="IPR019614">
    <property type="entry name" value="SAM-dep_methyl-trfase"/>
</dbReference>
<evidence type="ECO:0000259" key="9">
    <source>
        <dbReference type="Pfam" id="PF17785"/>
    </source>
</evidence>
<dbReference type="EMBL" id="SOQX01000001">
    <property type="protein sequence ID" value="TDY04311.1"/>
    <property type="molecule type" value="Genomic_DNA"/>
</dbReference>
<dbReference type="SUPFAM" id="SSF88697">
    <property type="entry name" value="PUA domain-like"/>
    <property type="match status" value="1"/>
</dbReference>
<dbReference type="PANTHER" id="PTHR42873:SF1">
    <property type="entry name" value="S-ADENOSYLMETHIONINE-DEPENDENT METHYLTRANSFERASE DOMAIN-CONTAINING PROTEIN"/>
    <property type="match status" value="1"/>
</dbReference>